<gene>
    <name evidence="2" type="ORF">Pka01_54670</name>
</gene>
<proteinExistence type="predicted"/>
<protein>
    <recommendedName>
        <fullName evidence="4">DUF3017 domain-containing protein</fullName>
    </recommendedName>
</protein>
<keyword evidence="1" id="KW-1133">Transmembrane helix</keyword>
<feature type="transmembrane region" description="Helical" evidence="1">
    <location>
        <begin position="35"/>
        <end position="54"/>
    </location>
</feature>
<dbReference type="InterPro" id="IPR021385">
    <property type="entry name" value="DUF3017"/>
</dbReference>
<sequence length="95" mass="9530">MKTRDNGTTWGSYLLVVVGVAAGLGVIAFGGTPWVGGVIAGGALLLGSAMRLILSEGRAGALAIRTKKTDVVVFAVLGLALVGGSLSLLLKLHNT</sequence>
<keyword evidence="1" id="KW-0472">Membrane</keyword>
<evidence type="ECO:0000256" key="1">
    <source>
        <dbReference type="SAM" id="Phobius"/>
    </source>
</evidence>
<feature type="transmembrane region" description="Helical" evidence="1">
    <location>
        <begin position="70"/>
        <end position="90"/>
    </location>
</feature>
<dbReference type="RefSeq" id="WP_203885689.1">
    <property type="nucleotide sequence ID" value="NZ_BAABHH010000015.1"/>
</dbReference>
<dbReference type="Pfam" id="PF11222">
    <property type="entry name" value="DUF3017"/>
    <property type="match status" value="1"/>
</dbReference>
<comment type="caution">
    <text evidence="2">The sequence shown here is derived from an EMBL/GenBank/DDBJ whole genome shotgun (WGS) entry which is preliminary data.</text>
</comment>
<dbReference type="AlphaFoldDB" id="A0A8J3PWK0"/>
<evidence type="ECO:0000313" key="2">
    <source>
        <dbReference type="EMBL" id="GIG82340.1"/>
    </source>
</evidence>
<dbReference type="EMBL" id="BONV01000029">
    <property type="protein sequence ID" value="GIG82340.1"/>
    <property type="molecule type" value="Genomic_DNA"/>
</dbReference>
<organism evidence="2 3">
    <name type="scientific">Planotetraspora kaengkrachanensis</name>
    <dbReference type="NCBI Taxonomy" id="575193"/>
    <lineage>
        <taxon>Bacteria</taxon>
        <taxon>Bacillati</taxon>
        <taxon>Actinomycetota</taxon>
        <taxon>Actinomycetes</taxon>
        <taxon>Streptosporangiales</taxon>
        <taxon>Streptosporangiaceae</taxon>
        <taxon>Planotetraspora</taxon>
    </lineage>
</organism>
<evidence type="ECO:0008006" key="4">
    <source>
        <dbReference type="Google" id="ProtNLM"/>
    </source>
</evidence>
<keyword evidence="1" id="KW-0812">Transmembrane</keyword>
<accession>A0A8J3PWK0</accession>
<dbReference type="Proteomes" id="UP000630097">
    <property type="component" value="Unassembled WGS sequence"/>
</dbReference>
<reference evidence="2 3" key="1">
    <citation type="submission" date="2021-01" db="EMBL/GenBank/DDBJ databases">
        <title>Whole genome shotgun sequence of Planotetraspora kaengkrachanensis NBRC 104272.</title>
        <authorList>
            <person name="Komaki H."/>
            <person name="Tamura T."/>
        </authorList>
    </citation>
    <scope>NUCLEOTIDE SEQUENCE [LARGE SCALE GENOMIC DNA]</scope>
    <source>
        <strain evidence="2 3">NBRC 104272</strain>
    </source>
</reference>
<keyword evidence="3" id="KW-1185">Reference proteome</keyword>
<name>A0A8J3PWK0_9ACTN</name>
<evidence type="ECO:0000313" key="3">
    <source>
        <dbReference type="Proteomes" id="UP000630097"/>
    </source>
</evidence>
<feature type="transmembrane region" description="Helical" evidence="1">
    <location>
        <begin position="12"/>
        <end position="29"/>
    </location>
</feature>